<evidence type="ECO:0000313" key="2">
    <source>
        <dbReference type="Proteomes" id="UP000235392"/>
    </source>
</evidence>
<protein>
    <submittedName>
        <fullName evidence="1">Uncharacterized protein</fullName>
    </submittedName>
</protein>
<comment type="caution">
    <text evidence="1">The sequence shown here is derived from an EMBL/GenBank/DDBJ whole genome shotgun (WGS) entry which is preliminary data.</text>
</comment>
<sequence>MVHPLPLNNQQKESRLIWFIKAHKHASEATSALANDSINVEQQQQKPSEPTLDYLAHLHTLITWFIARNTAQITHKSPNGKMGNSQTGLNQQHRKSLNWILKLHYHHLPTLLLQLRVMKMIAKLHLALFLLGHKLVYWDGSPW</sequence>
<accession>A0A2N5TU48</accession>
<dbReference type="EMBL" id="PGCI01000344">
    <property type="protein sequence ID" value="PLW29032.1"/>
    <property type="molecule type" value="Genomic_DNA"/>
</dbReference>
<dbReference type="AlphaFoldDB" id="A0A2N5TU48"/>
<gene>
    <name evidence="1" type="ORF">PCASD_24297</name>
</gene>
<reference evidence="1 2" key="1">
    <citation type="submission" date="2017-11" db="EMBL/GenBank/DDBJ databases">
        <title>De novo assembly and phasing of dikaryotic genomes from two isolates of Puccinia coronata f. sp. avenae, the causal agent of oat crown rust.</title>
        <authorList>
            <person name="Miller M.E."/>
            <person name="Zhang Y."/>
            <person name="Omidvar V."/>
            <person name="Sperschneider J."/>
            <person name="Schwessinger B."/>
            <person name="Raley C."/>
            <person name="Palmer J.M."/>
            <person name="Garnica D."/>
            <person name="Upadhyaya N."/>
            <person name="Rathjen J."/>
            <person name="Taylor J.M."/>
            <person name="Park R.F."/>
            <person name="Dodds P.N."/>
            <person name="Hirsch C.D."/>
            <person name="Kianian S.F."/>
            <person name="Figueroa M."/>
        </authorList>
    </citation>
    <scope>NUCLEOTIDE SEQUENCE [LARGE SCALE GENOMIC DNA]</scope>
    <source>
        <strain evidence="1">12SD80</strain>
    </source>
</reference>
<dbReference type="Proteomes" id="UP000235392">
    <property type="component" value="Unassembled WGS sequence"/>
</dbReference>
<name>A0A2N5TU48_9BASI</name>
<evidence type="ECO:0000313" key="1">
    <source>
        <dbReference type="EMBL" id="PLW29032.1"/>
    </source>
</evidence>
<proteinExistence type="predicted"/>
<organism evidence="1 2">
    <name type="scientific">Puccinia coronata f. sp. avenae</name>
    <dbReference type="NCBI Taxonomy" id="200324"/>
    <lineage>
        <taxon>Eukaryota</taxon>
        <taxon>Fungi</taxon>
        <taxon>Dikarya</taxon>
        <taxon>Basidiomycota</taxon>
        <taxon>Pucciniomycotina</taxon>
        <taxon>Pucciniomycetes</taxon>
        <taxon>Pucciniales</taxon>
        <taxon>Pucciniaceae</taxon>
        <taxon>Puccinia</taxon>
    </lineage>
</organism>